<dbReference type="EMBL" id="CADCTV010000550">
    <property type="protein sequence ID" value="CAA9341166.1"/>
    <property type="molecule type" value="Genomic_DNA"/>
</dbReference>
<feature type="compositionally biased region" description="Basic residues" evidence="1">
    <location>
        <begin position="17"/>
        <end position="31"/>
    </location>
</feature>
<evidence type="ECO:0000256" key="1">
    <source>
        <dbReference type="SAM" id="MobiDB-lite"/>
    </source>
</evidence>
<feature type="compositionally biased region" description="Basic and acidic residues" evidence="1">
    <location>
        <begin position="32"/>
        <end position="71"/>
    </location>
</feature>
<feature type="compositionally biased region" description="Basic residues" evidence="1">
    <location>
        <begin position="72"/>
        <end position="81"/>
    </location>
</feature>
<gene>
    <name evidence="2" type="ORF">AVDCRST_MAG89-2620</name>
</gene>
<name>A0A6J4LUC7_9BACT</name>
<reference evidence="2" key="1">
    <citation type="submission" date="2020-02" db="EMBL/GenBank/DDBJ databases">
        <authorList>
            <person name="Meier V. D."/>
        </authorList>
    </citation>
    <scope>NUCLEOTIDE SEQUENCE</scope>
    <source>
        <strain evidence="2">AVDCRST_MAG89</strain>
    </source>
</reference>
<feature type="compositionally biased region" description="Gly residues" evidence="1">
    <location>
        <begin position="94"/>
        <end position="107"/>
    </location>
</feature>
<accession>A0A6J4LUC7</accession>
<protein>
    <submittedName>
        <fullName evidence="2">Uncharacterized protein</fullName>
    </submittedName>
</protein>
<sequence length="142" mass="15713">ESDPGRHPGPEPCRLRHGEHRHPHARRHRHDHHYDDDGGDHVLYRGEPGGRVRVRHAGERRGGEGDNGDHRHPGRVRRTHRHEPFPGVRRTLGVGRGAGADGGGGDAPGQRDVPDGVHGPGVHRQLEPGRRHRRHHGPADAL</sequence>
<feature type="compositionally biased region" description="Basic and acidic residues" evidence="1">
    <location>
        <begin position="1"/>
        <end position="16"/>
    </location>
</feature>
<organism evidence="2">
    <name type="scientific">uncultured Gemmatimonadota bacterium</name>
    <dbReference type="NCBI Taxonomy" id="203437"/>
    <lineage>
        <taxon>Bacteria</taxon>
        <taxon>Pseudomonadati</taxon>
        <taxon>Gemmatimonadota</taxon>
        <taxon>environmental samples</taxon>
    </lineage>
</organism>
<dbReference type="AlphaFoldDB" id="A0A6J4LUC7"/>
<feature type="region of interest" description="Disordered" evidence="1">
    <location>
        <begin position="1"/>
        <end position="142"/>
    </location>
</feature>
<proteinExistence type="predicted"/>
<evidence type="ECO:0000313" key="2">
    <source>
        <dbReference type="EMBL" id="CAA9341166.1"/>
    </source>
</evidence>
<feature type="non-terminal residue" evidence="2">
    <location>
        <position position="1"/>
    </location>
</feature>
<feature type="non-terminal residue" evidence="2">
    <location>
        <position position="142"/>
    </location>
</feature>